<feature type="domain" description="FOXP coiled-coil" evidence="6">
    <location>
        <begin position="34"/>
        <end position="97"/>
    </location>
</feature>
<dbReference type="AlphaFoldDB" id="A0AAV2S887"/>
<keyword evidence="2" id="KW-0805">Transcription regulation</keyword>
<keyword evidence="3" id="KW-0804">Transcription</keyword>
<dbReference type="PANTHER" id="PTHR45796">
    <property type="entry name" value="FORKHEAD BOX P, ISOFORM C"/>
    <property type="match status" value="1"/>
</dbReference>
<dbReference type="InterPro" id="IPR050998">
    <property type="entry name" value="FOXP"/>
</dbReference>
<keyword evidence="8" id="KW-1185">Reference proteome</keyword>
<keyword evidence="5" id="KW-0175">Coiled coil</keyword>
<reference evidence="7 8" key="1">
    <citation type="submission" date="2024-05" db="EMBL/GenBank/DDBJ databases">
        <authorList>
            <person name="Wallberg A."/>
        </authorList>
    </citation>
    <scope>NUCLEOTIDE SEQUENCE [LARGE SCALE GENOMIC DNA]</scope>
</reference>
<gene>
    <name evidence="7" type="ORF">MNOR_LOCUS34371</name>
</gene>
<organism evidence="7 8">
    <name type="scientific">Meganyctiphanes norvegica</name>
    <name type="common">Northern krill</name>
    <name type="synonym">Thysanopoda norvegica</name>
    <dbReference type="NCBI Taxonomy" id="48144"/>
    <lineage>
        <taxon>Eukaryota</taxon>
        <taxon>Metazoa</taxon>
        <taxon>Ecdysozoa</taxon>
        <taxon>Arthropoda</taxon>
        <taxon>Crustacea</taxon>
        <taxon>Multicrustacea</taxon>
        <taxon>Malacostraca</taxon>
        <taxon>Eumalacostraca</taxon>
        <taxon>Eucarida</taxon>
        <taxon>Euphausiacea</taxon>
        <taxon>Euphausiidae</taxon>
        <taxon>Meganyctiphanes</taxon>
    </lineage>
</organism>
<protein>
    <recommendedName>
        <fullName evidence="6">FOXP coiled-coil domain-containing protein</fullName>
    </recommendedName>
</protein>
<comment type="caution">
    <text evidence="7">The sequence shown here is derived from an EMBL/GenBank/DDBJ whole genome shotgun (WGS) entry which is preliminary data.</text>
</comment>
<dbReference type="Gene3D" id="1.20.5.340">
    <property type="match status" value="1"/>
</dbReference>
<feature type="coiled-coil region" evidence="5">
    <location>
        <begin position="70"/>
        <end position="100"/>
    </location>
</feature>
<evidence type="ECO:0000256" key="5">
    <source>
        <dbReference type="SAM" id="Coils"/>
    </source>
</evidence>
<dbReference type="InterPro" id="IPR032354">
    <property type="entry name" value="FOXP-CC"/>
</dbReference>
<name>A0AAV2S887_MEGNR</name>
<dbReference type="Proteomes" id="UP001497623">
    <property type="component" value="Unassembled WGS sequence"/>
</dbReference>
<evidence type="ECO:0000256" key="4">
    <source>
        <dbReference type="ARBA" id="ARBA00023242"/>
    </source>
</evidence>
<evidence type="ECO:0000313" key="8">
    <source>
        <dbReference type="Proteomes" id="UP001497623"/>
    </source>
</evidence>
<dbReference type="GO" id="GO:0005634">
    <property type="term" value="C:nucleus"/>
    <property type="evidence" value="ECO:0007669"/>
    <property type="project" value="UniProtKB-SubCell"/>
</dbReference>
<dbReference type="GO" id="GO:0000978">
    <property type="term" value="F:RNA polymerase II cis-regulatory region sequence-specific DNA binding"/>
    <property type="evidence" value="ECO:0007669"/>
    <property type="project" value="TreeGrafter"/>
</dbReference>
<evidence type="ECO:0000259" key="6">
    <source>
        <dbReference type="Pfam" id="PF16159"/>
    </source>
</evidence>
<feature type="non-terminal residue" evidence="7">
    <location>
        <position position="100"/>
    </location>
</feature>
<evidence type="ECO:0000256" key="3">
    <source>
        <dbReference type="ARBA" id="ARBA00023163"/>
    </source>
</evidence>
<dbReference type="Pfam" id="PF16159">
    <property type="entry name" value="FOXP-CC"/>
    <property type="match status" value="1"/>
</dbReference>
<dbReference type="GO" id="GO:0000981">
    <property type="term" value="F:DNA-binding transcription factor activity, RNA polymerase II-specific"/>
    <property type="evidence" value="ECO:0007669"/>
    <property type="project" value="TreeGrafter"/>
</dbReference>
<evidence type="ECO:0000313" key="7">
    <source>
        <dbReference type="EMBL" id="CAL4173238.1"/>
    </source>
</evidence>
<keyword evidence="4" id="KW-0539">Nucleus</keyword>
<evidence type="ECO:0000256" key="2">
    <source>
        <dbReference type="ARBA" id="ARBA00023015"/>
    </source>
</evidence>
<dbReference type="PANTHER" id="PTHR45796:SF4">
    <property type="entry name" value="FORKHEAD BOX P, ISOFORM C"/>
    <property type="match status" value="1"/>
</dbReference>
<proteinExistence type="predicted"/>
<accession>A0AAV2S887</accession>
<sequence length="100" mass="11179">MYGVGASEHVSTELVMTSSPTVTSSSSVQFGHPLYSHGVCRWPGCGVRCTNVFDFNRHLHSCHPLDDVSMAQAQLQMHIVNQQLKQLNNERKRLQVLISN</sequence>
<evidence type="ECO:0000256" key="1">
    <source>
        <dbReference type="ARBA" id="ARBA00004123"/>
    </source>
</evidence>
<comment type="subcellular location">
    <subcellularLocation>
        <location evidence="1">Nucleus</location>
    </subcellularLocation>
</comment>
<dbReference type="EMBL" id="CAXKWB010052683">
    <property type="protein sequence ID" value="CAL4173238.1"/>
    <property type="molecule type" value="Genomic_DNA"/>
</dbReference>